<dbReference type="Pfam" id="PF02230">
    <property type="entry name" value="Abhydrolase_2"/>
    <property type="match status" value="1"/>
</dbReference>
<evidence type="ECO:0000256" key="18">
    <source>
        <dbReference type="ARBA" id="ARBA00023136"/>
    </source>
</evidence>
<feature type="domain" description="Helicase C-terminal" evidence="26">
    <location>
        <begin position="2087"/>
        <end position="2231"/>
    </location>
</feature>
<dbReference type="GO" id="GO:0004069">
    <property type="term" value="F:L-aspartate:2-oxoglutarate aminotransferase activity"/>
    <property type="evidence" value="ECO:0007669"/>
    <property type="project" value="InterPro"/>
</dbReference>
<feature type="transmembrane region" description="Helical" evidence="21">
    <location>
        <begin position="2570"/>
        <end position="2593"/>
    </location>
</feature>
<dbReference type="HAMAP" id="MF_00661">
    <property type="entry name" value="DEAD_helicase_RhlB"/>
    <property type="match status" value="1"/>
</dbReference>
<dbReference type="Pfam" id="PF01118">
    <property type="entry name" value="Semialdhyde_dh"/>
    <property type="match status" value="1"/>
</dbReference>
<dbReference type="SUPFAM" id="SSF53448">
    <property type="entry name" value="Nucleotide-diphospho-sugar transferases"/>
    <property type="match status" value="1"/>
</dbReference>
<dbReference type="Gene3D" id="3.60.110.10">
    <property type="entry name" value="Carbon-nitrogen hydrolase"/>
    <property type="match status" value="1"/>
</dbReference>
<feature type="transmembrane region" description="Helical" evidence="21">
    <location>
        <begin position="3260"/>
        <end position="3281"/>
    </location>
</feature>
<dbReference type="NCBIfam" id="TIGR01851">
    <property type="entry name" value="argC_other"/>
    <property type="match status" value="1"/>
</dbReference>
<dbReference type="Pfam" id="PF00512">
    <property type="entry name" value="HisKA"/>
    <property type="match status" value="1"/>
</dbReference>
<dbReference type="InterPro" id="IPR050079">
    <property type="entry name" value="DEAD_box_RNA_helicase"/>
</dbReference>
<evidence type="ECO:0000256" key="6">
    <source>
        <dbReference type="ARBA" id="ARBA00022553"/>
    </source>
</evidence>
<dbReference type="InterPro" id="IPR015421">
    <property type="entry name" value="PyrdxlP-dep_Trfase_major"/>
</dbReference>
<dbReference type="SMART" id="SM00388">
    <property type="entry name" value="HisKA"/>
    <property type="match status" value="1"/>
</dbReference>
<dbReference type="SUPFAM" id="SSF55874">
    <property type="entry name" value="ATPase domain of HSP90 chaperone/DNA topoisomerase II/histidine kinase"/>
    <property type="match status" value="1"/>
</dbReference>
<feature type="transmembrane region" description="Helical" evidence="21">
    <location>
        <begin position="988"/>
        <end position="1007"/>
    </location>
</feature>
<dbReference type="Gene3D" id="3.40.640.10">
    <property type="entry name" value="Type I PLP-dependent aspartate aminotransferase-like (Major domain)"/>
    <property type="match status" value="2"/>
</dbReference>
<dbReference type="InterPro" id="IPR003140">
    <property type="entry name" value="PLipase/COase/thioEstase"/>
</dbReference>
<evidence type="ECO:0000256" key="12">
    <source>
        <dbReference type="ARBA" id="ARBA00022840"/>
    </source>
</evidence>
<evidence type="ECO:0000256" key="15">
    <source>
        <dbReference type="ARBA" id="ARBA00022898"/>
    </source>
</evidence>
<dbReference type="InterPro" id="IPR003661">
    <property type="entry name" value="HisK_dim/P_dom"/>
</dbReference>
<dbReference type="InterPro" id="IPR002549">
    <property type="entry name" value="AI-2E-like"/>
</dbReference>
<dbReference type="Gene3D" id="1.20.1260.10">
    <property type="match status" value="1"/>
</dbReference>
<evidence type="ECO:0000313" key="29">
    <source>
        <dbReference type="Proteomes" id="UP000601435"/>
    </source>
</evidence>
<dbReference type="CDD" id="cd00268">
    <property type="entry name" value="DEADc"/>
    <property type="match status" value="1"/>
</dbReference>
<evidence type="ECO:0000256" key="21">
    <source>
        <dbReference type="SAM" id="Phobius"/>
    </source>
</evidence>
<comment type="similarity">
    <text evidence="4">Belongs to the autoinducer-2 exporter (AI-2E) (TC 2.A.86) family.</text>
</comment>
<dbReference type="SUPFAM" id="SSF47384">
    <property type="entry name" value="Homodimeric domain of signal transducing histidine kinase"/>
    <property type="match status" value="1"/>
</dbReference>
<dbReference type="GO" id="GO:0005829">
    <property type="term" value="C:cytosol"/>
    <property type="evidence" value="ECO:0007669"/>
    <property type="project" value="TreeGrafter"/>
</dbReference>
<dbReference type="Pfam" id="PF06175">
    <property type="entry name" value="MiaE"/>
    <property type="match status" value="1"/>
</dbReference>
<dbReference type="Pfam" id="PF02518">
    <property type="entry name" value="HATPase_c"/>
    <property type="match status" value="1"/>
</dbReference>
<dbReference type="InterPro" id="IPR035952">
    <property type="entry name" value="Rhomboid-like_sf"/>
</dbReference>
<dbReference type="CDD" id="cd02224">
    <property type="entry name" value="cupin_SPO2919-like"/>
    <property type="match status" value="1"/>
</dbReference>
<dbReference type="CDD" id="cd07910">
    <property type="entry name" value="MiaE"/>
    <property type="match status" value="1"/>
</dbReference>
<dbReference type="InterPro" id="IPR012347">
    <property type="entry name" value="Ferritin-like"/>
</dbReference>
<evidence type="ECO:0000256" key="7">
    <source>
        <dbReference type="ARBA" id="ARBA00022605"/>
    </source>
</evidence>
<dbReference type="Gene3D" id="1.20.1540.10">
    <property type="entry name" value="Rhomboid-like"/>
    <property type="match status" value="1"/>
</dbReference>
<dbReference type="SUPFAM" id="SSF52172">
    <property type="entry name" value="CheY-like"/>
    <property type="match status" value="1"/>
</dbReference>
<dbReference type="InterPro" id="IPR045254">
    <property type="entry name" value="Nit1/2_C-N_Hydrolase"/>
</dbReference>
<dbReference type="SMART" id="SM00448">
    <property type="entry name" value="REC"/>
    <property type="match status" value="1"/>
</dbReference>
<dbReference type="CDD" id="cd07572">
    <property type="entry name" value="nit"/>
    <property type="match status" value="1"/>
</dbReference>
<feature type="transmembrane region" description="Helical" evidence="21">
    <location>
        <begin position="2480"/>
        <end position="2497"/>
    </location>
</feature>
<dbReference type="Gene3D" id="3.90.1150.10">
    <property type="entry name" value="Aspartate Aminotransferase, domain 1"/>
    <property type="match status" value="2"/>
</dbReference>
<dbReference type="Gene3D" id="3.40.50.720">
    <property type="entry name" value="NAD(P)-binding Rossmann-like Domain"/>
    <property type="match status" value="1"/>
</dbReference>
<feature type="domain" description="CN hydrolase" evidence="24">
    <location>
        <begin position="2983"/>
        <end position="3229"/>
    </location>
</feature>
<keyword evidence="13" id="KW-0521">NADP</keyword>
<feature type="transmembrane region" description="Helical" evidence="21">
    <location>
        <begin position="2240"/>
        <end position="2267"/>
    </location>
</feature>
<dbReference type="InterPro" id="IPR036097">
    <property type="entry name" value="HisK_dim/P_sf"/>
</dbReference>
<feature type="transmembrane region" description="Helical" evidence="21">
    <location>
        <begin position="4128"/>
        <end position="4148"/>
    </location>
</feature>
<dbReference type="PANTHER" id="PTHR47959">
    <property type="entry name" value="ATP-DEPENDENT RNA HELICASE RHLE-RELATED"/>
    <property type="match status" value="1"/>
</dbReference>
<evidence type="ECO:0000256" key="9">
    <source>
        <dbReference type="ARBA" id="ARBA00022741"/>
    </source>
</evidence>
<dbReference type="InterPro" id="IPR014014">
    <property type="entry name" value="RNA_helicase_DEAD_Q_motif"/>
</dbReference>
<dbReference type="Pfam" id="PF00155">
    <property type="entry name" value="Aminotran_1_2"/>
    <property type="match status" value="1"/>
</dbReference>
<sequence length="4544" mass="498260">MLSLHRSLKFVFPNAPIRPITINGGAEMRGWYDIDPGAPLAGGEDIEASAAGIARLIEAEVDAGIPASQIVLAGFSQGGVIALHLGLAYNKKLAGIMALSTYLHDHENIANRLDFANVDTPIFMAHGLSDPMIPITRAITARETLLGLNYAVQWHEYAMDFSLIDPLEPSPGAWLDSVLADFDCFLADHASCEKKASGMAMSMASHYPDKPELLSAMADLAVEELSHYREVIRLMLQRGVSPRPDTKDPYVNTLNRLVRKGADVFLMDRLLLGAIVERRGAERFGCIAEAVTDPMLQKFYQAIAASEARHWTLFYTLAWRHSVARYLDGYAEAAAPDLPQSDYDFVLIVPMFDEPPESLARLLQNNTHLKILVIAVVNAPAGASNTERRRTQALLQTAQAICPVDCWAIDAVSHPLPTKQGVGLARKIGNDAACRLWLTGKISCPWLYQCDADSVLPPNYFSTKLPARGAVVFAFRHNSPDPLMQKAANFYERHMHHYVHGLQQAGSRYAYPTLGSTMAVHVQDYALVRGFPKRSGAEDFYLLDKIAKVSQVTCKPEVTVSIQARLSHRVPFGTGPALQKIMQGFERDSSGAFFTTYHPDSFKLLATALRHLQAVAAGAELADDRATRLLGELGIEQLIPKLQAKYPTPGQKALILTQWFDAGKTLRFIHLARRYYADISLNELDATQVHWTIATKGCAMSTELPGNSDLAWDLDEFTQAERAMDFVRQFETTLCVYSPSVEQIYSTYNMFFPDDWDRKLVILPDAAAYHDTFYHVSRSAITATGLNIIPGELIDREGLYLANVDEDRSLGRRQVPFVEGLRAIIASRPESDPFLPVLAKGDLRELQQSWPVLHLHRVHPKSIPNMSELDRTNLANVIAEKLESLVVLIAIISLSWSGQLDHAARSATLDNFQRALAVAAIARGFNGVISVAQGTEVAIAPVGVGVTLTLGQILDPLNDLVERFSALALIASVALGVQLTLSEMFASPWLSGILSMAGLAYLIMLWRTPHHLQQTRAPWLGKFLGLVIFLRFMLAVMLLATHLLDTYFLDARQNEAMDNLSYTKTHIQSMQDNEIAAAPADMEADLFDRTAAGIREFLDSSSQTLDLKAQLNEMEQQVENSIEEMINLIVIFLLQTLLLPIATLWLCWQLLRTTGLEITSRLAPRKDLKLLKISDAERKDQDARRQYLQSADVAILCLPDTAAREAVALAAGKTRILDASTAYRTDPDWVYGLPELNAQQRSHIQSAQYVSNPGCYPQGFILLTRPLIEAGLLAAATSLRCHAVSGFSGGGRQMVEKFRAFDRTQQDQYNSQAYGLTLQHKHVPEMHHYSTTRDAPLFTPMVANYYKGMLVQIPLFRQEVGHASKSELHDILTARYAGESFVSVLPLDNSMLIDGFLNPTVCNDTNNMQLMVFGNDDQYLLVARYDNLGKGAAGAAVQNLNLMLGNPVALNLSRGKPAADQVALSDKMEDVIAGDYFDSTGTDVRNYGEIRGIADGRALGEELMGVPAANIIAGGNSSLFLMHLVTATALTYGLWGDQRRWSNSNPVKILAPAPGYDRHFALTQSLGIEMIPVAMGPDGPDMAQVRALASADASIKGIWCVPKYSNPTGCIYSDVVVDEMAALPDAAAADDFVVLWDNAYAVHDFNFPGQALKSIFDAAQAAGTADHIVQFASTSKITFAGGGVAFVASSERVLKALEERLGFMMIGPDKVNQLRHTRFLGGRLEQHMQAHAALLKPKFEIVEDTLSKELGDLDIAQWTKPGGGYFVSLDVNPGLAQTIVSMAKDVGLTLTPAGATYPYGQDPDNCNIRIAPTFASIEELRTAMQILTLCHMSDWKLEEFAVPEVADKDRFHDFALPMPLMQAIADLGYEYCTPIQSKTLPFALSDYDVTGQAQTGTGKTAAFLIGVLTRFWENPLKEVPPLGCPRALILAPTRELALQIEGDAKGLTKYMDERTVCVVGGMDFQKQLDKLEKKPVDLLVATPGRLIDFLDRNKISLKHVEVLVIDEADRMLDMGFIPDVRRIVFQTPHKRTRQTLFFSATFNDDVMRLAESWTIDAEHIVIEPESVATDTVDQKFWMIGRDEKDSALLNLLRNTDTERAIIFANRRDQTHRVVKYLQNNNIDCEALAGDVPQRKRLSTLNRFKEGSLKFLVATDVAGRGIHVDGVTHVINYELPEDPEDYVHRIGRTGRAGATGTSISFVSEDDAFNLQPIEQYLGMKERRLSEPVNGRFKHRLNSDIVLYWGVLLNRLLISIVSLCLFLGIVTFFGTNASAQSKTEITWDVPWEVLPAENAATLAEAQRSKRWIKGSGIASFSYDSQPKWLRYQIPAVDYVRAFSIENPWLAAIDVYSLSDGVVHEKYEMGNRRPAVNRPIGSTNFAVGLRSNVDEVYIYDHALSASYFPVTLSAAAAFTARSTKLTAFHGMYYGGLLIIILYNLAIFFGTRDRAYLYYTLYAGSLVAFLSTADGTGAVFLWNETPIIQDYVIGLGWGLGFIWLLEFANRFLNTSHIRHCRLIRRTIQGMTGLTMFMVILWPGNNAYVLQTIMSFVVLSALLFIGINTSLKGIRNGGLFLAANGVFAIGAFSHMSMLMGWLAPHPMLQHGIHIGSLAELILLAAGLVRQLRANEEARFAAFNQSQELVRRNHELRTASALAEEHRQLQKSLQQAQKLKTIGQLAGGFAHDFNNILASILGFAELARDKTAASDRATLLRYIGEIQQSGERGANLVRQLLTYSRSTSSAPRELNLGQVLEQSGELLRGSLPATVKIQTHIPQQSVRLSIDPEQLQQVLVNLSINAAEATDNRGQIDIYLEEEKLQGLRCTSCLTRFNGDYIAIKIEDNGAGISGSAENLFTPFQTSKEVGQGTGLGLSVVHGIVHEHGGHVHASNRADGGARFTIYLPHNATVALGATDTHKRILLIEDDPSVASYLQSLFENEAYHTTFATMPTEALETFVANPDAFDLVITDYLMPQGTGLELAEDIHALRPDLPILLTTGNANNLDKSALTSAAASEGADVITWPEAFAYLGRHDGKREILEALPDGGPIFHRCTQLAQRLNCELLLGGFHESSPNSDKCFNTSVYLGRDGNIKAMYRKIHLFDVNIKDGPTLQESRQTEAGELAVVVDASFGRLGLTVCYDVRFPMLYQNLADQGAIAMSVPSAFTATTGALHWHTLLKARAIETQSYVIAPAQHGQHSRHRASYGHSLIVDPWGKVVAELADGDGYVIAEAARMSDSVKFRGSGIIVLAAIVVIAAGLKASQDLMVPFLLAAFIATIAATPMFWLQKKGLPAAFSLPVVMIFIVLLVFLLGALVTQSASDFTAKLPFYQERLQAFQEDTNRLLQPIIDRTGIEVRLELLYQNFSLNTALEMAGTTLARLGGVLSNSFLILLTVIFILAEAASFPRKLSDVLNDPERDLPYFAQFAENVNRYIGIKTSVSVATGVIVTLFLWLLGVDFPILWGLLAFLLNYVPTIGSIIAAVPPLILALVQIGFGAAGAVAAGFLAINIIMGNAVEPRFMGRGLGLSTLVVFLSLVVWGWVLGPVGMLLSVPLTMTAKIALEANPDTRWIAHLLGPADALPPLDETQAQIIKAASDTADAGDEKDQDTRTIKLNTNENPYPPSPAVQQALVGIDVSRLRTYPQPTADLLRDAIAQTHGLTRDNVVVTHAGDEALRLAITTFVDPGQSFGMANPSYSLYPVLAAIHDARVVTVDLQADWNWPADFTSQLNSAGVQLTCVVNPHAPSGTLYSQAKLSELANNLNGVLLIDEAYADFINPDLNYNSSELLLNHDNVLVLRTFSKGYSLAGLRLGYLLGNTDLIDPIIRKTRDSYNVDHIAQALGLAAINDQDYAQQTWHQVRMARDSLQQNLTQLGLPSPPSQTNFLLVEVPPALPKSANALYLLLKEAGILVRYFNTDMLRVCNKRIPAMSKHLLRAADIEKQRETRTQHQFNDNAIRHTKNLTAGTDMQRIGIHLVRIETGCDSTTHHYHDADEEFIYILSGQGIARIGDETFSVGAGDFMGFPAPSPAHSLHNPNQEDLVYLMGGERWATDIVHYPDIKRTMIKTHGKRRWADWRDFEGFGASEALGQSICLHGLIPADLLGTVPVGTQIPLGDGWACRLDGDSSLNSLFTSMFMHGGWLHIIGNMLFLWVFGDNVEDVMGPGRFVLFYLLCGLAAAGAQIAADPGSTVPMVGASGAIGGVMGAYAILFPRARVHLLIILFIYVTTISVPAIFMLGYWFLLQLISGVGSLGASGGGVAFWAHVGGFVAGVGLEIEKRGFPGIYGPSLGDSLSLCTAIAMATDRIDIGTSITPIYTRNVADFAGTAGFIHEISNGRFRFGVGVSHAPAMDRLGIKQGKPLGDMRQFVEDIHAVPRVGDMPPIVLATLRNKMIALAEEIAQGMVFANGARSHMSSSLGVLSDGARMGADFFIGNMVPTCINDDKKAAMAVNRKTLTSYAFLPNYRNYWKEAGYEEEMNGVEAALAAKDLDRVPECLSDRWLEDTTLSGSASEVREGIEAWFDAGIKTPIVVPSAVKGGQLQALEDLFALYD</sequence>
<evidence type="ECO:0000256" key="8">
    <source>
        <dbReference type="ARBA" id="ARBA00022692"/>
    </source>
</evidence>
<dbReference type="SUPFAM" id="SSF51182">
    <property type="entry name" value="RmlC-like cupins"/>
    <property type="match status" value="1"/>
</dbReference>
<evidence type="ECO:0000256" key="10">
    <source>
        <dbReference type="ARBA" id="ARBA00022801"/>
    </source>
</evidence>
<dbReference type="InterPro" id="IPR004358">
    <property type="entry name" value="Sig_transdc_His_kin-like_C"/>
</dbReference>
<dbReference type="InterPro" id="IPR029044">
    <property type="entry name" value="Nucleotide-diphossugar_trans"/>
</dbReference>
<dbReference type="GO" id="GO:0005524">
    <property type="term" value="F:ATP binding"/>
    <property type="evidence" value="ECO:0007669"/>
    <property type="project" value="UniProtKB-KW"/>
</dbReference>
<dbReference type="GO" id="GO:0003723">
    <property type="term" value="F:RNA binding"/>
    <property type="evidence" value="ECO:0007669"/>
    <property type="project" value="UniProtKB-KW"/>
</dbReference>
<feature type="modified residue" description="4-aspartylphosphate" evidence="19">
    <location>
        <position position="2965"/>
    </location>
</feature>
<dbReference type="SUPFAM" id="SSF56317">
    <property type="entry name" value="Carbon-nitrogen hydrolase"/>
    <property type="match status" value="1"/>
</dbReference>
<evidence type="ECO:0000256" key="14">
    <source>
        <dbReference type="ARBA" id="ARBA00022884"/>
    </source>
</evidence>
<dbReference type="SMART" id="SM00387">
    <property type="entry name" value="HATPase_c"/>
    <property type="match status" value="1"/>
</dbReference>
<dbReference type="SUPFAM" id="SSF53474">
    <property type="entry name" value="alpha/beta-Hydrolases"/>
    <property type="match status" value="1"/>
</dbReference>
<feature type="transmembrane region" description="Helical" evidence="21">
    <location>
        <begin position="3518"/>
        <end position="3544"/>
    </location>
</feature>
<dbReference type="InterPro" id="IPR044742">
    <property type="entry name" value="DEAD/DEAH_RhlB"/>
</dbReference>
<dbReference type="GO" id="GO:0003724">
    <property type="term" value="F:RNA helicase activity"/>
    <property type="evidence" value="ECO:0007669"/>
    <property type="project" value="InterPro"/>
</dbReference>
<dbReference type="InterPro" id="IPR001110">
    <property type="entry name" value="UPF0012_CS"/>
</dbReference>
<dbReference type="GO" id="GO:0016811">
    <property type="term" value="F:hydrolase activity, acting on carbon-nitrogen (but not peptide) bonds, in linear amides"/>
    <property type="evidence" value="ECO:0007669"/>
    <property type="project" value="InterPro"/>
</dbReference>
<dbReference type="CDD" id="cd23935">
    <property type="entry name" value="AGPR_2_C"/>
    <property type="match status" value="1"/>
</dbReference>
<dbReference type="InterPro" id="IPR011006">
    <property type="entry name" value="CheY-like_superfamily"/>
</dbReference>
<dbReference type="InterPro" id="IPR010386">
    <property type="entry name" value="tRNA-Hydrxlase_MiaE"/>
</dbReference>
<dbReference type="InterPro" id="IPR014710">
    <property type="entry name" value="RmlC-like_jellyroll"/>
</dbReference>
<evidence type="ECO:0000259" key="23">
    <source>
        <dbReference type="PROSITE" id="PS50110"/>
    </source>
</evidence>
<dbReference type="PROSITE" id="PS51194">
    <property type="entry name" value="HELICASE_CTER"/>
    <property type="match status" value="1"/>
</dbReference>
<dbReference type="InterPro" id="IPR015422">
    <property type="entry name" value="PyrdxlP-dep_Trfase_small"/>
</dbReference>
<evidence type="ECO:0000256" key="13">
    <source>
        <dbReference type="ARBA" id="ARBA00022857"/>
    </source>
</evidence>
<dbReference type="SUPFAM" id="SSF52540">
    <property type="entry name" value="P-loop containing nucleoside triphosphate hydrolases"/>
    <property type="match status" value="1"/>
</dbReference>
<dbReference type="Gene3D" id="2.60.40.2380">
    <property type="match status" value="1"/>
</dbReference>
<keyword evidence="8 21" id="KW-0812">Transmembrane</keyword>
<comment type="caution">
    <text evidence="28">The sequence shown here is derived from an EMBL/GenBank/DDBJ whole genome shotgun (WGS) entry which is preliminary data.</text>
</comment>
<dbReference type="SUPFAM" id="SSF47240">
    <property type="entry name" value="Ferritin-like"/>
    <property type="match status" value="1"/>
</dbReference>
<dbReference type="PROSITE" id="PS50110">
    <property type="entry name" value="RESPONSE_REGULATORY"/>
    <property type="match status" value="1"/>
</dbReference>
<keyword evidence="14" id="KW-0694">RNA-binding</keyword>
<dbReference type="CDD" id="cd00156">
    <property type="entry name" value="REC"/>
    <property type="match status" value="1"/>
</dbReference>
<keyword evidence="15" id="KW-0663">Pyridoxal phosphate</keyword>
<dbReference type="CDD" id="cd00609">
    <property type="entry name" value="AAT_like"/>
    <property type="match status" value="2"/>
</dbReference>
<dbReference type="InterPro" id="IPR010136">
    <property type="entry name" value="AGPR_type-2"/>
</dbReference>
<evidence type="ECO:0000259" key="27">
    <source>
        <dbReference type="PROSITE" id="PS51195"/>
    </source>
</evidence>
<evidence type="ECO:0000259" key="25">
    <source>
        <dbReference type="PROSITE" id="PS51192"/>
    </source>
</evidence>
<dbReference type="PROSITE" id="PS50263">
    <property type="entry name" value="CN_HYDROLASE"/>
    <property type="match status" value="1"/>
</dbReference>
<keyword evidence="6 19" id="KW-0597">Phosphoprotein</keyword>
<keyword evidence="29" id="KW-1185">Reference proteome</keyword>
<dbReference type="SUPFAM" id="SSF51679">
    <property type="entry name" value="Bacterial luciferase-like"/>
    <property type="match status" value="1"/>
</dbReference>
<keyword evidence="16 21" id="KW-1133">Transmembrane helix</keyword>
<dbReference type="SMART" id="SM00487">
    <property type="entry name" value="DEXDc"/>
    <property type="match status" value="1"/>
</dbReference>
<dbReference type="InterPro" id="IPR036890">
    <property type="entry name" value="HATPase_C_sf"/>
</dbReference>
<dbReference type="InterPro" id="IPR011251">
    <property type="entry name" value="Luciferase-like_dom"/>
</dbReference>
<keyword evidence="9" id="KW-0547">Nucleotide-binding</keyword>
<dbReference type="InterPro" id="IPR036661">
    <property type="entry name" value="Luciferase-like_sf"/>
</dbReference>
<dbReference type="Pfam" id="PF00270">
    <property type="entry name" value="DEAD"/>
    <property type="match status" value="1"/>
</dbReference>
<feature type="domain" description="Histidine kinase" evidence="22">
    <location>
        <begin position="2678"/>
        <end position="2902"/>
    </location>
</feature>
<dbReference type="SUPFAM" id="SSF53383">
    <property type="entry name" value="PLP-dependent transferases"/>
    <property type="match status" value="2"/>
</dbReference>
<dbReference type="InterPro" id="IPR015424">
    <property type="entry name" value="PyrdxlP-dep_Trfase"/>
</dbReference>
<dbReference type="InterPro" id="IPR058924">
    <property type="entry name" value="AGPR_dimerisation_dom"/>
</dbReference>
<protein>
    <submittedName>
        <fullName evidence="28">RhlB protein</fullName>
    </submittedName>
</protein>
<dbReference type="SUPFAM" id="SSF51735">
    <property type="entry name" value="NAD(P)-binding Rossmann-fold domains"/>
    <property type="match status" value="1"/>
</dbReference>
<feature type="transmembrane region" description="Helical" evidence="21">
    <location>
        <begin position="2448"/>
        <end position="2474"/>
    </location>
</feature>
<feature type="transmembrane region" description="Helical" evidence="21">
    <location>
        <begin position="3288"/>
        <end position="3310"/>
    </location>
</feature>
<dbReference type="InterPro" id="IPR001917">
    <property type="entry name" value="Aminotrans_II_pyridoxalP_BS"/>
</dbReference>
<dbReference type="SUPFAM" id="SSF144091">
    <property type="entry name" value="Rhomboid-like"/>
    <property type="match status" value="1"/>
</dbReference>
<dbReference type="InterPro" id="IPR027417">
    <property type="entry name" value="P-loop_NTPase"/>
</dbReference>
<dbReference type="Pfam" id="PF00296">
    <property type="entry name" value="Bac_luciferase"/>
    <property type="match status" value="1"/>
</dbReference>
<dbReference type="OrthoDB" id="307416at2759"/>
<feature type="transmembrane region" description="Helical" evidence="21">
    <location>
        <begin position="2539"/>
        <end position="2558"/>
    </location>
</feature>
<dbReference type="InterPro" id="IPR011051">
    <property type="entry name" value="RmlC_Cupin_sf"/>
</dbReference>
<dbReference type="PROSITE" id="PS00039">
    <property type="entry name" value="DEAD_ATP_HELICASE"/>
    <property type="match status" value="1"/>
</dbReference>
<dbReference type="InterPro" id="IPR000534">
    <property type="entry name" value="Semialdehyde_DH_NAD-bd"/>
</dbReference>
<dbReference type="InterPro" id="IPR005467">
    <property type="entry name" value="His_kinase_dom"/>
</dbReference>
<feature type="transmembrane region" description="Helical" evidence="21">
    <location>
        <begin position="2423"/>
        <end position="2441"/>
    </location>
</feature>
<dbReference type="GO" id="GO:0003942">
    <property type="term" value="F:N-acetyl-gamma-glutamyl-phosphate reductase activity"/>
    <property type="evidence" value="ECO:0007669"/>
    <property type="project" value="InterPro"/>
</dbReference>
<evidence type="ECO:0000256" key="1">
    <source>
        <dbReference type="ARBA" id="ARBA00001933"/>
    </source>
</evidence>
<dbReference type="GO" id="GO:0004252">
    <property type="term" value="F:serine-type endopeptidase activity"/>
    <property type="evidence" value="ECO:0007669"/>
    <property type="project" value="InterPro"/>
</dbReference>
<dbReference type="InterPro" id="IPR003010">
    <property type="entry name" value="C-N_Hydrolase"/>
</dbReference>
<dbReference type="EMBL" id="CAJNJA010060140">
    <property type="protein sequence ID" value="CAE7869727.1"/>
    <property type="molecule type" value="Genomic_DNA"/>
</dbReference>
<dbReference type="InterPro" id="IPR023554">
    <property type="entry name" value="RNA_helicase_ATP-dep_RhlB"/>
</dbReference>
<gene>
    <name evidence="28" type="primary">rhlB</name>
    <name evidence="28" type="ORF">SNEC2469_LOCUS28036</name>
</gene>
<dbReference type="SUPFAM" id="SSF55347">
    <property type="entry name" value="Glyceraldehyde-3-phosphate dehydrogenase-like, C-terminal domain"/>
    <property type="match status" value="1"/>
</dbReference>
<dbReference type="Pfam" id="PF01594">
    <property type="entry name" value="AI-2E_transport"/>
    <property type="match status" value="1"/>
</dbReference>
<evidence type="ECO:0000256" key="4">
    <source>
        <dbReference type="ARBA" id="ARBA00009773"/>
    </source>
</evidence>
<dbReference type="InterPro" id="IPR036526">
    <property type="entry name" value="C-N_Hydrolase_sf"/>
</dbReference>
<reference evidence="28" key="1">
    <citation type="submission" date="2021-02" db="EMBL/GenBank/DDBJ databases">
        <authorList>
            <person name="Dougan E. K."/>
            <person name="Rhodes N."/>
            <person name="Thang M."/>
            <person name="Chan C."/>
        </authorList>
    </citation>
    <scope>NUCLEOTIDE SEQUENCE</scope>
</reference>
<feature type="transmembrane region" description="Helical" evidence="21">
    <location>
        <begin position="3372"/>
        <end position="3394"/>
    </location>
</feature>
<dbReference type="InterPro" id="IPR009078">
    <property type="entry name" value="Ferritin-like_SF"/>
</dbReference>
<dbReference type="InterPro" id="IPR022764">
    <property type="entry name" value="Peptidase_S54_rhomboid_dom"/>
</dbReference>
<dbReference type="HAMAP" id="MF_01110">
    <property type="entry name" value="ArgC_type2"/>
    <property type="match status" value="1"/>
</dbReference>
<keyword evidence="12" id="KW-0067">ATP-binding</keyword>
<dbReference type="Pfam" id="PF01694">
    <property type="entry name" value="Rhomboid"/>
    <property type="match status" value="1"/>
</dbReference>
<keyword evidence="10" id="KW-0378">Hydrolase</keyword>
<feature type="transmembrane region" description="Helical" evidence="21">
    <location>
        <begin position="2518"/>
        <end position="2533"/>
    </location>
</feature>
<feature type="transmembrane region" description="Helical" evidence="21">
    <location>
        <begin position="1019"/>
        <end position="1044"/>
    </location>
</feature>
<dbReference type="PRINTS" id="PR00344">
    <property type="entry name" value="BCTRLSENSOR"/>
</dbReference>
<dbReference type="Gene3D" id="2.60.120.10">
    <property type="entry name" value="Jelly Rolls"/>
    <property type="match status" value="1"/>
</dbReference>
<dbReference type="Proteomes" id="UP000601435">
    <property type="component" value="Unassembled WGS sequence"/>
</dbReference>
<dbReference type="PROSITE" id="PS50109">
    <property type="entry name" value="HIS_KIN"/>
    <property type="match status" value="1"/>
</dbReference>
<dbReference type="Pfam" id="PF07696">
    <property type="entry name" value="7TMR-DISMED2"/>
    <property type="match status" value="1"/>
</dbReference>
<dbReference type="InterPro" id="IPR011545">
    <property type="entry name" value="DEAD/DEAH_box_helicase_dom"/>
</dbReference>
<feature type="transmembrane region" description="Helical" evidence="21">
    <location>
        <begin position="3480"/>
        <end position="3506"/>
    </location>
</feature>
<feature type="transmembrane region" description="Helical" evidence="21">
    <location>
        <begin position="3236"/>
        <end position="3254"/>
    </location>
</feature>
<dbReference type="Pfam" id="PF22698">
    <property type="entry name" value="Semialdhyde_dhC_1"/>
    <property type="match status" value="1"/>
</dbReference>
<evidence type="ECO:0000259" key="24">
    <source>
        <dbReference type="PROSITE" id="PS50263"/>
    </source>
</evidence>
<dbReference type="GO" id="GO:0051287">
    <property type="term" value="F:NAD binding"/>
    <property type="evidence" value="ECO:0007669"/>
    <property type="project" value="InterPro"/>
</dbReference>
<evidence type="ECO:0000256" key="20">
    <source>
        <dbReference type="PROSITE-ProRule" id="PRU00552"/>
    </source>
</evidence>
<feature type="transmembrane region" description="Helical" evidence="21">
    <location>
        <begin position="4160"/>
        <end position="4178"/>
    </location>
</feature>
<dbReference type="InterPro" id="IPR024551">
    <property type="entry name" value="AspAT_Ic"/>
</dbReference>
<name>A0A813ALD6_9DINO</name>
<evidence type="ECO:0000259" key="26">
    <source>
        <dbReference type="PROSITE" id="PS51194"/>
    </source>
</evidence>
<dbReference type="Pfam" id="PF00795">
    <property type="entry name" value="CN_hydrolase"/>
    <property type="match status" value="1"/>
</dbReference>
<dbReference type="InterPro" id="IPR013096">
    <property type="entry name" value="Cupin_2"/>
</dbReference>
<evidence type="ECO:0000256" key="5">
    <source>
        <dbReference type="ARBA" id="ARBA00022490"/>
    </source>
</evidence>
<evidence type="ECO:0000256" key="3">
    <source>
        <dbReference type="ARBA" id="ARBA00008392"/>
    </source>
</evidence>
<dbReference type="InterPro" id="IPR004839">
    <property type="entry name" value="Aminotransferase_I/II_large"/>
</dbReference>
<dbReference type="GO" id="GO:0006526">
    <property type="term" value="P:L-arginine biosynthetic process"/>
    <property type="evidence" value="ECO:0007669"/>
    <property type="project" value="InterPro"/>
</dbReference>
<dbReference type="PROSITE" id="PS01227">
    <property type="entry name" value="UPF0012"/>
    <property type="match status" value="1"/>
</dbReference>
<keyword evidence="18 21" id="KW-0472">Membrane</keyword>
<dbReference type="InterPro" id="IPR001789">
    <property type="entry name" value="Sig_transdc_resp-reg_receiver"/>
</dbReference>
<dbReference type="GO" id="GO:0016020">
    <property type="term" value="C:membrane"/>
    <property type="evidence" value="ECO:0007669"/>
    <property type="project" value="UniProtKB-SubCell"/>
</dbReference>
<dbReference type="Pfam" id="PF00271">
    <property type="entry name" value="Helicase_C"/>
    <property type="match status" value="1"/>
</dbReference>
<comment type="similarity">
    <text evidence="3">Belongs to the class-II pyridoxal-phosphate-dependent aminotransferase family.</text>
</comment>
<evidence type="ECO:0000256" key="16">
    <source>
        <dbReference type="ARBA" id="ARBA00022989"/>
    </source>
</evidence>
<dbReference type="InterPro" id="IPR036291">
    <property type="entry name" value="NAD(P)-bd_dom_sf"/>
</dbReference>
<evidence type="ECO:0000313" key="28">
    <source>
        <dbReference type="EMBL" id="CAE7869727.1"/>
    </source>
</evidence>
<dbReference type="InterPro" id="IPR011622">
    <property type="entry name" value="7TMR_DISM_rcpt_extracell_dom2"/>
</dbReference>
<organism evidence="28 29">
    <name type="scientific">Symbiodinium necroappetens</name>
    <dbReference type="NCBI Taxonomy" id="1628268"/>
    <lineage>
        <taxon>Eukaryota</taxon>
        <taxon>Sar</taxon>
        <taxon>Alveolata</taxon>
        <taxon>Dinophyceae</taxon>
        <taxon>Suessiales</taxon>
        <taxon>Symbiodiniaceae</taxon>
        <taxon>Symbiodinium</taxon>
    </lineage>
</organism>
<dbReference type="InterPro" id="IPR001650">
    <property type="entry name" value="Helicase_C-like"/>
</dbReference>
<dbReference type="Gene3D" id="3.40.50.1820">
    <property type="entry name" value="alpha/beta hydrolase"/>
    <property type="match status" value="1"/>
</dbReference>
<feature type="transmembrane region" description="Helical" evidence="21">
    <location>
        <begin position="2391"/>
        <end position="2411"/>
    </location>
</feature>
<dbReference type="GO" id="GO:0006400">
    <property type="term" value="P:tRNA modification"/>
    <property type="evidence" value="ECO:0007669"/>
    <property type="project" value="InterPro"/>
</dbReference>
<evidence type="ECO:0000256" key="19">
    <source>
        <dbReference type="PROSITE-ProRule" id="PRU00169"/>
    </source>
</evidence>
<dbReference type="Pfam" id="PF07695">
    <property type="entry name" value="7TMR-DISM_7TM"/>
    <property type="match status" value="1"/>
</dbReference>
<evidence type="ECO:0000256" key="11">
    <source>
        <dbReference type="ARBA" id="ARBA00022806"/>
    </source>
</evidence>
<dbReference type="InterPro" id="IPR003594">
    <property type="entry name" value="HATPase_dom"/>
</dbReference>
<keyword evidence="17" id="KW-0560">Oxidoreductase</keyword>
<feature type="domain" description="Helicase ATP-binding" evidence="25">
    <location>
        <begin position="1880"/>
        <end position="2060"/>
    </location>
</feature>
<accession>A0A813ALD6</accession>
<feature type="transmembrane region" description="Helical" evidence="21">
    <location>
        <begin position="4211"/>
        <end position="4235"/>
    </location>
</feature>
<feature type="short sequence motif" description="Q motif" evidence="20">
    <location>
        <begin position="1849"/>
        <end position="1877"/>
    </location>
</feature>
<dbReference type="Gene3D" id="3.30.565.10">
    <property type="entry name" value="Histidine kinase-like ATPase, C-terminal domain"/>
    <property type="match status" value="1"/>
</dbReference>
<dbReference type="InterPro" id="IPR014001">
    <property type="entry name" value="Helicase_ATP-bd"/>
</dbReference>
<dbReference type="GO" id="GO:0045301">
    <property type="term" value="F:tRNA 2-(methylsulfanyl)-N(6)-isopentenyladenosine(37) hydroxylase activity"/>
    <property type="evidence" value="ECO:0007669"/>
    <property type="project" value="InterPro"/>
</dbReference>
<dbReference type="Gene3D" id="3.30.360.10">
    <property type="entry name" value="Dihydrodipicolinate Reductase, domain 2"/>
    <property type="match status" value="1"/>
</dbReference>
<dbReference type="Pfam" id="PF12897">
    <property type="entry name" value="Asp_aminotransf"/>
    <property type="match status" value="1"/>
</dbReference>
<dbReference type="InterPro" id="IPR000629">
    <property type="entry name" value="RNA-helicase_DEAD-box_CS"/>
</dbReference>
<keyword evidence="7" id="KW-0028">Amino-acid biosynthesis</keyword>
<evidence type="ECO:0000256" key="17">
    <source>
        <dbReference type="ARBA" id="ARBA00023002"/>
    </source>
</evidence>
<feature type="transmembrane region" description="Helical" evidence="21">
    <location>
        <begin position="3436"/>
        <end position="3460"/>
    </location>
</feature>
<dbReference type="Gene3D" id="3.40.50.2300">
    <property type="match status" value="1"/>
</dbReference>
<dbReference type="CDD" id="cd00082">
    <property type="entry name" value="HisKA"/>
    <property type="match status" value="1"/>
</dbReference>
<dbReference type="PANTHER" id="PTHR47959:SF10">
    <property type="entry name" value="ATP-DEPENDENT RNA HELICASE RHLB"/>
    <property type="match status" value="1"/>
</dbReference>
<comment type="subcellular location">
    <subcellularLocation>
        <location evidence="2">Membrane</location>
        <topology evidence="2">Multi-pass membrane protein</topology>
    </subcellularLocation>
</comment>
<dbReference type="Gene3D" id="1.10.287.130">
    <property type="match status" value="1"/>
</dbReference>
<dbReference type="PROSITE" id="PS51192">
    <property type="entry name" value="HELICASE_ATP_BIND_1"/>
    <property type="match status" value="1"/>
</dbReference>
<comment type="cofactor">
    <cofactor evidence="1">
        <name>pyridoxal 5'-phosphate</name>
        <dbReference type="ChEBI" id="CHEBI:597326"/>
    </cofactor>
</comment>
<dbReference type="SMART" id="SM00859">
    <property type="entry name" value="Semialdhyde_dh"/>
    <property type="match status" value="1"/>
</dbReference>
<dbReference type="Pfam" id="PF07883">
    <property type="entry name" value="Cupin_2"/>
    <property type="match status" value="1"/>
</dbReference>
<dbReference type="GO" id="GO:0030170">
    <property type="term" value="F:pyridoxal phosphate binding"/>
    <property type="evidence" value="ECO:0007669"/>
    <property type="project" value="InterPro"/>
</dbReference>
<dbReference type="InterPro" id="IPR029058">
    <property type="entry name" value="AB_hydrolase_fold"/>
</dbReference>
<evidence type="ECO:0000259" key="22">
    <source>
        <dbReference type="PROSITE" id="PS50109"/>
    </source>
</evidence>
<dbReference type="PROSITE" id="PS00599">
    <property type="entry name" value="AA_TRANSFER_CLASS_2"/>
    <property type="match status" value="1"/>
</dbReference>
<feature type="domain" description="DEAD-box RNA helicase Q" evidence="27">
    <location>
        <begin position="1849"/>
        <end position="1877"/>
    </location>
</feature>
<feature type="domain" description="Response regulatory" evidence="23">
    <location>
        <begin position="2914"/>
        <end position="3033"/>
    </location>
</feature>
<keyword evidence="11" id="KW-0347">Helicase</keyword>
<evidence type="ECO:0000256" key="2">
    <source>
        <dbReference type="ARBA" id="ARBA00004141"/>
    </source>
</evidence>
<dbReference type="Gene3D" id="3.20.20.30">
    <property type="entry name" value="Luciferase-like domain"/>
    <property type="match status" value="1"/>
</dbReference>
<dbReference type="InterPro" id="IPR011623">
    <property type="entry name" value="7TMR_DISM_rcpt_extracell_dom1"/>
</dbReference>
<dbReference type="PROSITE" id="PS51195">
    <property type="entry name" value="Q_MOTIF"/>
    <property type="match status" value="1"/>
</dbReference>
<dbReference type="GO" id="GO:0000155">
    <property type="term" value="F:phosphorelay sensor kinase activity"/>
    <property type="evidence" value="ECO:0007669"/>
    <property type="project" value="InterPro"/>
</dbReference>
<dbReference type="SMART" id="SM00490">
    <property type="entry name" value="HELICc"/>
    <property type="match status" value="1"/>
</dbReference>
<proteinExistence type="inferred from homology"/>
<keyword evidence="5" id="KW-0963">Cytoplasm</keyword>
<dbReference type="Gene3D" id="3.40.50.300">
    <property type="entry name" value="P-loop containing nucleotide triphosphate hydrolases"/>
    <property type="match status" value="2"/>
</dbReference>
<feature type="transmembrane region" description="Helical" evidence="21">
    <location>
        <begin position="4184"/>
        <end position="4204"/>
    </location>
</feature>
<dbReference type="CDD" id="cd18787">
    <property type="entry name" value="SF2_C_DEAD"/>
    <property type="match status" value="1"/>
</dbReference>